<dbReference type="EMBL" id="JAUEPU010000017">
    <property type="protein sequence ID" value="KAK0495560.1"/>
    <property type="molecule type" value="Genomic_DNA"/>
</dbReference>
<gene>
    <name evidence="7" type="ORF">EDD18DRAFT_1169869</name>
</gene>
<protein>
    <recommendedName>
        <fullName evidence="3">pectinesterase</fullName>
        <ecNumber evidence="3">3.1.1.11</ecNumber>
    </recommendedName>
</protein>
<proteinExistence type="inferred from homology"/>
<dbReference type="PANTHER" id="PTHR31321">
    <property type="entry name" value="ACYL-COA THIOESTER HYDROLASE YBHC-RELATED"/>
    <property type="match status" value="1"/>
</dbReference>
<evidence type="ECO:0000256" key="4">
    <source>
        <dbReference type="ARBA" id="ARBA00022801"/>
    </source>
</evidence>
<reference evidence="7" key="1">
    <citation type="submission" date="2023-06" db="EMBL/GenBank/DDBJ databases">
        <authorList>
            <consortium name="Lawrence Berkeley National Laboratory"/>
            <person name="Ahrendt S."/>
            <person name="Sahu N."/>
            <person name="Indic B."/>
            <person name="Wong-Bajracharya J."/>
            <person name="Merenyi Z."/>
            <person name="Ke H.-M."/>
            <person name="Monk M."/>
            <person name="Kocsube S."/>
            <person name="Drula E."/>
            <person name="Lipzen A."/>
            <person name="Balint B."/>
            <person name="Henrissat B."/>
            <person name="Andreopoulos B."/>
            <person name="Martin F.M."/>
            <person name="Harder C.B."/>
            <person name="Rigling D."/>
            <person name="Ford K.L."/>
            <person name="Foster G.D."/>
            <person name="Pangilinan J."/>
            <person name="Papanicolaou A."/>
            <person name="Barry K."/>
            <person name="LaButti K."/>
            <person name="Viragh M."/>
            <person name="Koriabine M."/>
            <person name="Yan M."/>
            <person name="Riley R."/>
            <person name="Champramary S."/>
            <person name="Plett K.L."/>
            <person name="Tsai I.J."/>
            <person name="Slot J."/>
            <person name="Sipos G."/>
            <person name="Plett J."/>
            <person name="Nagy L.G."/>
            <person name="Grigoriev I.V."/>
        </authorList>
    </citation>
    <scope>NUCLEOTIDE SEQUENCE</scope>
    <source>
        <strain evidence="7">HWK02</strain>
    </source>
</reference>
<comment type="caution">
    <text evidence="7">The sequence shown here is derived from an EMBL/GenBank/DDBJ whole genome shotgun (WGS) entry which is preliminary data.</text>
</comment>
<accession>A0AA39Q4M4</accession>
<evidence type="ECO:0000313" key="7">
    <source>
        <dbReference type="EMBL" id="KAK0495560.1"/>
    </source>
</evidence>
<name>A0AA39Q4M4_9AGAR</name>
<dbReference type="Proteomes" id="UP001175228">
    <property type="component" value="Unassembled WGS sequence"/>
</dbReference>
<dbReference type="GO" id="GO:0016829">
    <property type="term" value="F:lyase activity"/>
    <property type="evidence" value="ECO:0007669"/>
    <property type="project" value="UniProtKB-KW"/>
</dbReference>
<dbReference type="InterPro" id="IPR011050">
    <property type="entry name" value="Pectin_lyase_fold/virulence"/>
</dbReference>
<evidence type="ECO:0000259" key="6">
    <source>
        <dbReference type="Pfam" id="PF01095"/>
    </source>
</evidence>
<evidence type="ECO:0000256" key="3">
    <source>
        <dbReference type="ARBA" id="ARBA00013229"/>
    </source>
</evidence>
<organism evidence="7 8">
    <name type="scientific">Armillaria luteobubalina</name>
    <dbReference type="NCBI Taxonomy" id="153913"/>
    <lineage>
        <taxon>Eukaryota</taxon>
        <taxon>Fungi</taxon>
        <taxon>Dikarya</taxon>
        <taxon>Basidiomycota</taxon>
        <taxon>Agaricomycotina</taxon>
        <taxon>Agaricomycetes</taxon>
        <taxon>Agaricomycetidae</taxon>
        <taxon>Agaricales</taxon>
        <taxon>Marasmiineae</taxon>
        <taxon>Physalacriaceae</taxon>
        <taxon>Armillaria</taxon>
    </lineage>
</organism>
<comment type="pathway">
    <text evidence="1">Glycan metabolism; pectin degradation; 2-dehydro-3-deoxy-D-gluconate from pectin: step 1/5.</text>
</comment>
<keyword evidence="5" id="KW-0063">Aspartyl esterase</keyword>
<feature type="domain" description="Pectinesterase catalytic" evidence="6">
    <location>
        <begin position="75"/>
        <end position="332"/>
    </location>
</feature>
<dbReference type="SUPFAM" id="SSF51126">
    <property type="entry name" value="Pectin lyase-like"/>
    <property type="match status" value="1"/>
</dbReference>
<dbReference type="AlphaFoldDB" id="A0AA39Q4M4"/>
<evidence type="ECO:0000256" key="5">
    <source>
        <dbReference type="ARBA" id="ARBA00023085"/>
    </source>
</evidence>
<comment type="similarity">
    <text evidence="2">Belongs to the pectinesterase family.</text>
</comment>
<dbReference type="EC" id="3.1.1.11" evidence="3"/>
<keyword evidence="4" id="KW-0378">Hydrolase</keyword>
<evidence type="ECO:0000313" key="8">
    <source>
        <dbReference type="Proteomes" id="UP001175228"/>
    </source>
</evidence>
<keyword evidence="7" id="KW-0456">Lyase</keyword>
<evidence type="ECO:0000256" key="1">
    <source>
        <dbReference type="ARBA" id="ARBA00005184"/>
    </source>
</evidence>
<dbReference type="Gene3D" id="2.160.20.10">
    <property type="entry name" value="Single-stranded right-handed beta-helix, Pectin lyase-like"/>
    <property type="match status" value="1"/>
</dbReference>
<dbReference type="GO" id="GO:0030599">
    <property type="term" value="F:pectinesterase activity"/>
    <property type="evidence" value="ECO:0007669"/>
    <property type="project" value="UniProtKB-EC"/>
</dbReference>
<keyword evidence="8" id="KW-1185">Reference proteome</keyword>
<dbReference type="PANTHER" id="PTHR31321:SF127">
    <property type="entry name" value="PECTINESTERASE"/>
    <property type="match status" value="1"/>
</dbReference>
<dbReference type="GO" id="GO:0042545">
    <property type="term" value="P:cell wall modification"/>
    <property type="evidence" value="ECO:0007669"/>
    <property type="project" value="InterPro"/>
</dbReference>
<sequence>MVFSAYRKLPSTSRNFSPGRGLITRCSEIFCIYTSRQPTQSKDLTMLSKVFTAILCAQAAWAYSSPPSGAITVGSSGTYSTLSKALADTSSSVYFIYSGTYTGQTLISRSNIKIYGQTSTADSYTGNTVTLTNSLGADDAGSNDASGTVRVHGSNVALYNLNIVNSLGEVHFCDQAIALSVQATQFGGYGLKIVGYQDTLLANVGYEFIANSYIEGNTDFIFGQTASLWITGSVIHTLGYGWITASGRSSSDSNWYVIDSSEISGTGDAYLGRPWQSYARVVFQKSYLHSNVPAAGWSIWNTGDERTGHVTFAEYGNSGAGADTSSRASFSEVLSSAVTISAVLGSTSWIDSDFL</sequence>
<dbReference type="InterPro" id="IPR012334">
    <property type="entry name" value="Pectin_lyas_fold"/>
</dbReference>
<evidence type="ECO:0000256" key="2">
    <source>
        <dbReference type="ARBA" id="ARBA00008891"/>
    </source>
</evidence>
<dbReference type="Pfam" id="PF01095">
    <property type="entry name" value="Pectinesterase"/>
    <property type="match status" value="1"/>
</dbReference>
<dbReference type="GO" id="GO:0045490">
    <property type="term" value="P:pectin catabolic process"/>
    <property type="evidence" value="ECO:0007669"/>
    <property type="project" value="TreeGrafter"/>
</dbReference>
<dbReference type="InterPro" id="IPR000070">
    <property type="entry name" value="Pectinesterase_cat"/>
</dbReference>